<protein>
    <submittedName>
        <fullName evidence="1">Uncharacterized protein</fullName>
    </submittedName>
</protein>
<accession>A0A9D4BM47</accession>
<proteinExistence type="predicted"/>
<dbReference type="EMBL" id="JAIWYP010000015">
    <property type="protein sequence ID" value="KAH3700083.1"/>
    <property type="molecule type" value="Genomic_DNA"/>
</dbReference>
<dbReference type="AlphaFoldDB" id="A0A9D4BM47"/>
<evidence type="ECO:0000313" key="2">
    <source>
        <dbReference type="Proteomes" id="UP000828390"/>
    </source>
</evidence>
<keyword evidence="2" id="KW-1185">Reference proteome</keyword>
<reference evidence="1" key="2">
    <citation type="submission" date="2020-11" db="EMBL/GenBank/DDBJ databases">
        <authorList>
            <person name="McCartney M.A."/>
            <person name="Auch B."/>
            <person name="Kono T."/>
            <person name="Mallez S."/>
            <person name="Becker A."/>
            <person name="Gohl D.M."/>
            <person name="Silverstein K.A.T."/>
            <person name="Koren S."/>
            <person name="Bechman K.B."/>
            <person name="Herman A."/>
            <person name="Abrahante J.E."/>
            <person name="Garbe J."/>
        </authorList>
    </citation>
    <scope>NUCLEOTIDE SEQUENCE</scope>
    <source>
        <strain evidence="1">Duluth1</strain>
        <tissue evidence="1">Whole animal</tissue>
    </source>
</reference>
<reference evidence="1" key="1">
    <citation type="journal article" date="2019" name="bioRxiv">
        <title>The Genome of the Zebra Mussel, Dreissena polymorpha: A Resource for Invasive Species Research.</title>
        <authorList>
            <person name="McCartney M.A."/>
            <person name="Auch B."/>
            <person name="Kono T."/>
            <person name="Mallez S."/>
            <person name="Zhang Y."/>
            <person name="Obille A."/>
            <person name="Becker A."/>
            <person name="Abrahante J.E."/>
            <person name="Garbe J."/>
            <person name="Badalamenti J.P."/>
            <person name="Herman A."/>
            <person name="Mangelson H."/>
            <person name="Liachko I."/>
            <person name="Sullivan S."/>
            <person name="Sone E.D."/>
            <person name="Koren S."/>
            <person name="Silverstein K.A.T."/>
            <person name="Beckman K.B."/>
            <person name="Gohl D.M."/>
        </authorList>
    </citation>
    <scope>NUCLEOTIDE SEQUENCE</scope>
    <source>
        <strain evidence="1">Duluth1</strain>
        <tissue evidence="1">Whole animal</tissue>
    </source>
</reference>
<sequence length="53" mass="6036">MYLFEWPSTRLSLRATVVPDVRFVHEYKHSGKQSPLQVIFGASWPSVTINSDG</sequence>
<dbReference type="Proteomes" id="UP000828390">
    <property type="component" value="Unassembled WGS sequence"/>
</dbReference>
<organism evidence="1 2">
    <name type="scientific">Dreissena polymorpha</name>
    <name type="common">Zebra mussel</name>
    <name type="synonym">Mytilus polymorpha</name>
    <dbReference type="NCBI Taxonomy" id="45954"/>
    <lineage>
        <taxon>Eukaryota</taxon>
        <taxon>Metazoa</taxon>
        <taxon>Spiralia</taxon>
        <taxon>Lophotrochozoa</taxon>
        <taxon>Mollusca</taxon>
        <taxon>Bivalvia</taxon>
        <taxon>Autobranchia</taxon>
        <taxon>Heteroconchia</taxon>
        <taxon>Euheterodonta</taxon>
        <taxon>Imparidentia</taxon>
        <taxon>Neoheterodontei</taxon>
        <taxon>Myida</taxon>
        <taxon>Dreissenoidea</taxon>
        <taxon>Dreissenidae</taxon>
        <taxon>Dreissena</taxon>
    </lineage>
</organism>
<comment type="caution">
    <text evidence="1">The sequence shown here is derived from an EMBL/GenBank/DDBJ whole genome shotgun (WGS) entry which is preliminary data.</text>
</comment>
<gene>
    <name evidence="1" type="ORF">DPMN_075051</name>
</gene>
<evidence type="ECO:0000313" key="1">
    <source>
        <dbReference type="EMBL" id="KAH3700083.1"/>
    </source>
</evidence>
<name>A0A9D4BM47_DREPO</name>